<dbReference type="InterPro" id="IPR012677">
    <property type="entry name" value="Nucleotide-bd_a/b_plait_sf"/>
</dbReference>
<feature type="region of interest" description="Disordered" evidence="3">
    <location>
        <begin position="548"/>
        <end position="592"/>
    </location>
</feature>
<feature type="compositionally biased region" description="Gly residues" evidence="3">
    <location>
        <begin position="563"/>
        <end position="586"/>
    </location>
</feature>
<evidence type="ECO:0000313" key="7">
    <source>
        <dbReference type="Proteomes" id="UP000298390"/>
    </source>
</evidence>
<dbReference type="CDD" id="cd00780">
    <property type="entry name" value="NTF2"/>
    <property type="match status" value="1"/>
</dbReference>
<dbReference type="SUPFAM" id="SSF54427">
    <property type="entry name" value="NTF2-like"/>
    <property type="match status" value="1"/>
</dbReference>
<gene>
    <name evidence="6" type="ORF">EVJ58_g3454</name>
</gene>
<feature type="domain" description="RRM" evidence="4">
    <location>
        <begin position="468"/>
        <end position="553"/>
    </location>
</feature>
<dbReference type="Gene3D" id="3.10.450.50">
    <property type="match status" value="1"/>
</dbReference>
<feature type="domain" description="NTF2" evidence="5">
    <location>
        <begin position="135"/>
        <end position="251"/>
    </location>
</feature>
<feature type="compositionally biased region" description="Low complexity" evidence="3">
    <location>
        <begin position="36"/>
        <end position="46"/>
    </location>
</feature>
<dbReference type="Pfam" id="PF00076">
    <property type="entry name" value="RRM_1"/>
    <property type="match status" value="1"/>
</dbReference>
<comment type="caution">
    <text evidence="6">The sequence shown here is derived from an EMBL/GenBank/DDBJ whole genome shotgun (WGS) entry which is preliminary data.</text>
</comment>
<proteinExistence type="predicted"/>
<dbReference type="Pfam" id="PF02136">
    <property type="entry name" value="NTF2"/>
    <property type="match status" value="1"/>
</dbReference>
<feature type="compositionally biased region" description="Low complexity" evidence="3">
    <location>
        <begin position="274"/>
        <end position="286"/>
    </location>
</feature>
<dbReference type="PANTHER" id="PTHR10693:SF20">
    <property type="entry name" value="AT27578P"/>
    <property type="match status" value="1"/>
</dbReference>
<dbReference type="PRINTS" id="PR01217">
    <property type="entry name" value="PRICHEXTENSN"/>
</dbReference>
<dbReference type="GO" id="GO:1990904">
    <property type="term" value="C:ribonucleoprotein complex"/>
    <property type="evidence" value="ECO:0007669"/>
    <property type="project" value="TreeGrafter"/>
</dbReference>
<dbReference type="GO" id="GO:0034517">
    <property type="term" value="P:ribophagy"/>
    <property type="evidence" value="ECO:0007669"/>
    <property type="project" value="TreeGrafter"/>
</dbReference>
<dbReference type="GO" id="GO:0016579">
    <property type="term" value="P:protein deubiquitination"/>
    <property type="evidence" value="ECO:0007669"/>
    <property type="project" value="TreeGrafter"/>
</dbReference>
<dbReference type="GO" id="GO:0005829">
    <property type="term" value="C:cytosol"/>
    <property type="evidence" value="ECO:0007669"/>
    <property type="project" value="TreeGrafter"/>
</dbReference>
<feature type="compositionally biased region" description="Basic and acidic residues" evidence="3">
    <location>
        <begin position="548"/>
        <end position="559"/>
    </location>
</feature>
<dbReference type="InterPro" id="IPR035979">
    <property type="entry name" value="RBD_domain_sf"/>
</dbReference>
<evidence type="ECO:0000256" key="3">
    <source>
        <dbReference type="SAM" id="MobiDB-lite"/>
    </source>
</evidence>
<dbReference type="InterPro" id="IPR018222">
    <property type="entry name" value="Nuclear_transport_factor_2_euk"/>
</dbReference>
<dbReference type="PANTHER" id="PTHR10693">
    <property type="entry name" value="RAS GTPASE-ACTIVATING PROTEIN-BINDING PROTEIN"/>
    <property type="match status" value="1"/>
</dbReference>
<dbReference type="FunFam" id="3.10.450.50:FF:000003">
    <property type="entry name" value="Nuclear transport factor 2 family protein"/>
    <property type="match status" value="1"/>
</dbReference>
<dbReference type="InterPro" id="IPR002075">
    <property type="entry name" value="NTF2_dom"/>
</dbReference>
<dbReference type="AlphaFoldDB" id="A0A4Y9YNI4"/>
<reference evidence="6 7" key="1">
    <citation type="submission" date="2019-01" db="EMBL/GenBank/DDBJ databases">
        <title>Genome sequencing of the rare red list fungi Fomitopsis rosea.</title>
        <authorList>
            <person name="Buettner E."/>
            <person name="Kellner H."/>
        </authorList>
    </citation>
    <scope>NUCLEOTIDE SEQUENCE [LARGE SCALE GENOMIC DNA]</scope>
    <source>
        <strain evidence="6 7">DSM 105464</strain>
    </source>
</reference>
<dbReference type="InterPro" id="IPR039539">
    <property type="entry name" value="Ras_GTPase_bind_prot"/>
</dbReference>
<evidence type="ECO:0000256" key="2">
    <source>
        <dbReference type="PROSITE-ProRule" id="PRU00176"/>
    </source>
</evidence>
<dbReference type="STRING" id="34475.A0A4Y9YNI4"/>
<dbReference type="PROSITE" id="PS50102">
    <property type="entry name" value="RRM"/>
    <property type="match status" value="1"/>
</dbReference>
<organism evidence="6 7">
    <name type="scientific">Rhodofomes roseus</name>
    <dbReference type="NCBI Taxonomy" id="34475"/>
    <lineage>
        <taxon>Eukaryota</taxon>
        <taxon>Fungi</taxon>
        <taxon>Dikarya</taxon>
        <taxon>Basidiomycota</taxon>
        <taxon>Agaricomycotina</taxon>
        <taxon>Agaricomycetes</taxon>
        <taxon>Polyporales</taxon>
        <taxon>Rhodofomes</taxon>
    </lineage>
</organism>
<protein>
    <submittedName>
        <fullName evidence="6">Uncharacterized protein</fullName>
    </submittedName>
</protein>
<dbReference type="InterPro" id="IPR000504">
    <property type="entry name" value="RRM_dom"/>
</dbReference>
<dbReference type="SUPFAM" id="SSF54928">
    <property type="entry name" value="RNA-binding domain, RBD"/>
    <property type="match status" value="1"/>
</dbReference>
<evidence type="ECO:0000256" key="1">
    <source>
        <dbReference type="ARBA" id="ARBA00022884"/>
    </source>
</evidence>
<dbReference type="Proteomes" id="UP000298390">
    <property type="component" value="Unassembled WGS sequence"/>
</dbReference>
<keyword evidence="1 2" id="KW-0694">RNA-binding</keyword>
<accession>A0A4Y9YNI4</accession>
<evidence type="ECO:0000313" key="6">
    <source>
        <dbReference type="EMBL" id="TFY63071.1"/>
    </source>
</evidence>
<dbReference type="PROSITE" id="PS50177">
    <property type="entry name" value="NTF2_DOMAIN"/>
    <property type="match status" value="1"/>
</dbReference>
<dbReference type="InterPro" id="IPR032710">
    <property type="entry name" value="NTF2-like_dom_sf"/>
</dbReference>
<evidence type="ECO:0000259" key="5">
    <source>
        <dbReference type="PROSITE" id="PS50177"/>
    </source>
</evidence>
<dbReference type="GO" id="GO:1990861">
    <property type="term" value="C:Ubp3-Bre5 deubiquitination complex"/>
    <property type="evidence" value="ECO:0007669"/>
    <property type="project" value="TreeGrafter"/>
</dbReference>
<feature type="compositionally biased region" description="Pro residues" evidence="3">
    <location>
        <begin position="287"/>
        <end position="311"/>
    </location>
</feature>
<dbReference type="SMART" id="SM00360">
    <property type="entry name" value="RRM"/>
    <property type="match status" value="1"/>
</dbReference>
<feature type="region of interest" description="Disordered" evidence="3">
    <location>
        <begin position="34"/>
        <end position="73"/>
    </location>
</feature>
<dbReference type="GO" id="GO:0003729">
    <property type="term" value="F:mRNA binding"/>
    <property type="evidence" value="ECO:0007669"/>
    <property type="project" value="TreeGrafter"/>
</dbReference>
<feature type="region of interest" description="Disordered" evidence="3">
    <location>
        <begin position="260"/>
        <end position="452"/>
    </location>
</feature>
<feature type="compositionally biased region" description="Pro residues" evidence="3">
    <location>
        <begin position="336"/>
        <end position="395"/>
    </location>
</feature>
<feature type="compositionally biased region" description="Acidic residues" evidence="3">
    <location>
        <begin position="60"/>
        <end position="70"/>
    </location>
</feature>
<sequence length="592" mass="62112">MLAAAVVACTYSAQAAPAGPVSITRTGMQTIKRHTSTTATACATSTGDGQPQEQKRQDGDGGEDGDEGDNDGPNGLFGFFPYTIATTVTTTSIRCSARLSPGTSANVCQATDKKLQMTSIIMTTNGTSTVNPSEVGWQFVPQYYTFVNKQPNRLHCFYTKNSTFVHGLEGEETKAYYGQQEIHNKISSIGFQDCKVFIHSVDAQSSANGGIIIQVIGEMSNQGDPWRKFVQTFFLAEQPNGYFVLNDIFRFLKEEAVEDDQASDGEAAAPAIPPLQASPAPSVPAATPTPPPAPEEPEEPPAPPVPEPAPEPVQQQQPNGVHPEHEPEPAATPARSPSPAPEPPATASPPPVSPPAPKEQPLPTPAAPAPQQPPQQPAPPPAVQAPPAAPQPQQPPQRKTWANLAAKDSSKWGSAVAPDARGVSEAPAATGTPVPVSGPQSPAPHVTTRPTAPHAHPALVAAQTVPTPQCFIKSVTENISEAALKKTLTERFGPVKDVDILRNKACAFLEFTQLDAARRAIIASLSVPQGGEGGIRIEGAEGNARIFVETRKERGERPPPRGGSIGGERGRGGYRGGRGGPGGRGRGAPPQK</sequence>
<dbReference type="EMBL" id="SEKV01000142">
    <property type="protein sequence ID" value="TFY63071.1"/>
    <property type="molecule type" value="Genomic_DNA"/>
</dbReference>
<name>A0A4Y9YNI4_9APHY</name>
<evidence type="ECO:0000259" key="4">
    <source>
        <dbReference type="PROSITE" id="PS50102"/>
    </source>
</evidence>
<dbReference type="Gene3D" id="3.30.70.330">
    <property type="match status" value="1"/>
</dbReference>